<protein>
    <recommendedName>
        <fullName evidence="3">Holin</fullName>
    </recommendedName>
</protein>
<keyword evidence="1" id="KW-0812">Transmembrane</keyword>
<sequence>METITINQILYILITAVLLPVLGFVGQYVLTKTGYIKNETIRDAITAVWNAVVYVSQVFVDDCKKSGNFDKEAQVKAFNMAKTAALNMISDNAKKYIEKYCGDLDEWLKIQIEAAVKSNKTLN</sequence>
<proteinExistence type="predicted"/>
<accession>A0A8S5SIJ5</accession>
<evidence type="ECO:0000256" key="1">
    <source>
        <dbReference type="SAM" id="Phobius"/>
    </source>
</evidence>
<name>A0A8S5SIJ5_9CAUD</name>
<keyword evidence="1" id="KW-0472">Membrane</keyword>
<reference evidence="2" key="1">
    <citation type="journal article" date="2021" name="Proc. Natl. Acad. Sci. U.S.A.">
        <title>A Catalog of Tens of Thousands of Viruses from Human Metagenomes Reveals Hidden Associations with Chronic Diseases.</title>
        <authorList>
            <person name="Tisza M.J."/>
            <person name="Buck C.B."/>
        </authorList>
    </citation>
    <scope>NUCLEOTIDE SEQUENCE</scope>
    <source>
        <strain evidence="2">CtBCr48</strain>
    </source>
</reference>
<evidence type="ECO:0008006" key="3">
    <source>
        <dbReference type="Google" id="ProtNLM"/>
    </source>
</evidence>
<dbReference type="EMBL" id="BK032595">
    <property type="protein sequence ID" value="DAF50410.1"/>
    <property type="molecule type" value="Genomic_DNA"/>
</dbReference>
<feature type="transmembrane region" description="Helical" evidence="1">
    <location>
        <begin position="9"/>
        <end position="30"/>
    </location>
</feature>
<evidence type="ECO:0000313" key="2">
    <source>
        <dbReference type="EMBL" id="DAF50410.1"/>
    </source>
</evidence>
<organism evidence="2">
    <name type="scientific">Siphoviridae sp. ctBCr48</name>
    <dbReference type="NCBI Taxonomy" id="2827802"/>
    <lineage>
        <taxon>Viruses</taxon>
        <taxon>Duplodnaviria</taxon>
        <taxon>Heunggongvirae</taxon>
        <taxon>Uroviricota</taxon>
        <taxon>Caudoviricetes</taxon>
    </lineage>
</organism>
<keyword evidence="1" id="KW-1133">Transmembrane helix</keyword>